<evidence type="ECO:0000313" key="4">
    <source>
        <dbReference type="Proteomes" id="UP000282674"/>
    </source>
</evidence>
<evidence type="ECO:0000256" key="1">
    <source>
        <dbReference type="ARBA" id="ARBA00022527"/>
    </source>
</evidence>
<protein>
    <submittedName>
        <fullName evidence="3">ATP-binding protein</fullName>
    </submittedName>
</protein>
<name>A0A3M2LHZ6_9ACTN</name>
<dbReference type="InterPro" id="IPR036890">
    <property type="entry name" value="HATPase_C_sf"/>
</dbReference>
<keyword evidence="1" id="KW-0723">Serine/threonine-protein kinase</keyword>
<proteinExistence type="predicted"/>
<reference evidence="3 4" key="1">
    <citation type="submission" date="2018-10" db="EMBL/GenBank/DDBJ databases">
        <title>Isolation from soil.</title>
        <authorList>
            <person name="Hu J."/>
        </authorList>
    </citation>
    <scope>NUCLEOTIDE SEQUENCE [LARGE SCALE GENOMIC DNA]</scope>
    <source>
        <strain evidence="3 4">NEAU-Ht49</strain>
    </source>
</reference>
<gene>
    <name evidence="3" type="ORF">EBO15_36780</name>
</gene>
<organism evidence="3 4">
    <name type="scientific">Actinomadura harenae</name>
    <dbReference type="NCBI Taxonomy" id="2483351"/>
    <lineage>
        <taxon>Bacteria</taxon>
        <taxon>Bacillati</taxon>
        <taxon>Actinomycetota</taxon>
        <taxon>Actinomycetes</taxon>
        <taxon>Streptosporangiales</taxon>
        <taxon>Thermomonosporaceae</taxon>
        <taxon>Actinomadura</taxon>
    </lineage>
</organism>
<dbReference type="Proteomes" id="UP000282674">
    <property type="component" value="Unassembled WGS sequence"/>
</dbReference>
<dbReference type="PANTHER" id="PTHR35526:SF3">
    <property type="entry name" value="ANTI-SIGMA-F FACTOR RSBW"/>
    <property type="match status" value="1"/>
</dbReference>
<sequence length="127" mass="13256">MTAVPGVEHHQVFPSDTEQVTVARRWVAGVLGDEHPALDDCVLLTSETFTNAVVHGGGGKVEVSVALDGRGVTVGVVDGGSGAVPHFVDDLCGTGGRGLPILRALATEWGFLVLEDGRLRVWFLLAA</sequence>
<dbReference type="Gene3D" id="3.30.565.10">
    <property type="entry name" value="Histidine kinase-like ATPase, C-terminal domain"/>
    <property type="match status" value="1"/>
</dbReference>
<keyword evidence="3" id="KW-0547">Nucleotide-binding</keyword>
<keyword evidence="4" id="KW-1185">Reference proteome</keyword>
<dbReference type="SUPFAM" id="SSF55874">
    <property type="entry name" value="ATPase domain of HSP90 chaperone/DNA topoisomerase II/histidine kinase"/>
    <property type="match status" value="1"/>
</dbReference>
<dbReference type="PANTHER" id="PTHR35526">
    <property type="entry name" value="ANTI-SIGMA-F FACTOR RSBW-RELATED"/>
    <property type="match status" value="1"/>
</dbReference>
<dbReference type="OrthoDB" id="3479721at2"/>
<evidence type="ECO:0000313" key="3">
    <source>
        <dbReference type="EMBL" id="RMI37097.1"/>
    </source>
</evidence>
<dbReference type="RefSeq" id="WP_122199089.1">
    <property type="nucleotide sequence ID" value="NZ_JBHSKC010000023.1"/>
</dbReference>
<dbReference type="Pfam" id="PF13581">
    <property type="entry name" value="HATPase_c_2"/>
    <property type="match status" value="1"/>
</dbReference>
<dbReference type="EMBL" id="RFFG01000116">
    <property type="protein sequence ID" value="RMI37097.1"/>
    <property type="molecule type" value="Genomic_DNA"/>
</dbReference>
<dbReference type="GO" id="GO:0004674">
    <property type="term" value="F:protein serine/threonine kinase activity"/>
    <property type="evidence" value="ECO:0007669"/>
    <property type="project" value="UniProtKB-KW"/>
</dbReference>
<dbReference type="InterPro" id="IPR050267">
    <property type="entry name" value="Anti-sigma-factor_SerPK"/>
</dbReference>
<evidence type="ECO:0000259" key="2">
    <source>
        <dbReference type="Pfam" id="PF13581"/>
    </source>
</evidence>
<keyword evidence="1" id="KW-0808">Transferase</keyword>
<accession>A0A3M2LHZ6</accession>
<dbReference type="GO" id="GO:0005524">
    <property type="term" value="F:ATP binding"/>
    <property type="evidence" value="ECO:0007669"/>
    <property type="project" value="UniProtKB-KW"/>
</dbReference>
<dbReference type="AlphaFoldDB" id="A0A3M2LHZ6"/>
<dbReference type="InterPro" id="IPR003594">
    <property type="entry name" value="HATPase_dom"/>
</dbReference>
<keyword evidence="3" id="KW-0067">ATP-binding</keyword>
<keyword evidence="1" id="KW-0418">Kinase</keyword>
<comment type="caution">
    <text evidence="3">The sequence shown here is derived from an EMBL/GenBank/DDBJ whole genome shotgun (WGS) entry which is preliminary data.</text>
</comment>
<feature type="domain" description="Histidine kinase/HSP90-like ATPase" evidence="2">
    <location>
        <begin position="13"/>
        <end position="108"/>
    </location>
</feature>